<accession>A0A9P9Z930</accession>
<dbReference type="SUPFAM" id="SSF56317">
    <property type="entry name" value="Carbon-nitrogen hydrolase"/>
    <property type="match status" value="1"/>
</dbReference>
<dbReference type="CDD" id="cd07581">
    <property type="entry name" value="nitrilase_3"/>
    <property type="match status" value="1"/>
</dbReference>
<keyword evidence="3" id="KW-1185">Reference proteome</keyword>
<evidence type="ECO:0000313" key="3">
    <source>
        <dbReference type="Proteomes" id="UP001151287"/>
    </source>
</evidence>
<evidence type="ECO:0000313" key="2">
    <source>
        <dbReference type="EMBL" id="KAJ1684616.1"/>
    </source>
</evidence>
<dbReference type="GO" id="GO:0016810">
    <property type="term" value="F:hydrolase activity, acting on carbon-nitrogen (but not peptide) bonds"/>
    <property type="evidence" value="ECO:0007669"/>
    <property type="project" value="UniProtKB-ARBA"/>
</dbReference>
<dbReference type="PROSITE" id="PS01227">
    <property type="entry name" value="UPF0012"/>
    <property type="match status" value="1"/>
</dbReference>
<comment type="caution">
    <text evidence="2">The sequence shown here is derived from an EMBL/GenBank/DDBJ whole genome shotgun (WGS) entry which is preliminary data.</text>
</comment>
<dbReference type="InterPro" id="IPR003010">
    <property type="entry name" value="C-N_Hydrolase"/>
</dbReference>
<dbReference type="PROSITE" id="PS50263">
    <property type="entry name" value="CN_HYDROLASE"/>
    <property type="match status" value="1"/>
</dbReference>
<dbReference type="EMBL" id="JAMQYH010000029">
    <property type="protein sequence ID" value="KAJ1684616.1"/>
    <property type="molecule type" value="Genomic_DNA"/>
</dbReference>
<organism evidence="2 3">
    <name type="scientific">Rhynchospora breviuscula</name>
    <dbReference type="NCBI Taxonomy" id="2022672"/>
    <lineage>
        <taxon>Eukaryota</taxon>
        <taxon>Viridiplantae</taxon>
        <taxon>Streptophyta</taxon>
        <taxon>Embryophyta</taxon>
        <taxon>Tracheophyta</taxon>
        <taxon>Spermatophyta</taxon>
        <taxon>Magnoliopsida</taxon>
        <taxon>Liliopsida</taxon>
        <taxon>Poales</taxon>
        <taxon>Cyperaceae</taxon>
        <taxon>Cyperoideae</taxon>
        <taxon>Rhynchosporeae</taxon>
        <taxon>Rhynchospora</taxon>
    </lineage>
</organism>
<dbReference type="Pfam" id="PF00795">
    <property type="entry name" value="CN_hydrolase"/>
    <property type="match status" value="1"/>
</dbReference>
<proteinExistence type="predicted"/>
<name>A0A9P9Z930_9POAL</name>
<dbReference type="OrthoDB" id="10250282at2759"/>
<protein>
    <recommendedName>
        <fullName evidence="1">CN hydrolase domain-containing protein</fullName>
    </recommendedName>
</protein>
<gene>
    <name evidence="2" type="ORF">LUZ63_020371</name>
</gene>
<dbReference type="InterPro" id="IPR036526">
    <property type="entry name" value="C-N_Hydrolase_sf"/>
</dbReference>
<reference evidence="2" key="1">
    <citation type="journal article" date="2022" name="Cell">
        <title>Repeat-based holocentromeres influence genome architecture and karyotype evolution.</title>
        <authorList>
            <person name="Hofstatter P.G."/>
            <person name="Thangavel G."/>
            <person name="Lux T."/>
            <person name="Neumann P."/>
            <person name="Vondrak T."/>
            <person name="Novak P."/>
            <person name="Zhang M."/>
            <person name="Costa L."/>
            <person name="Castellani M."/>
            <person name="Scott A."/>
            <person name="Toegelov H."/>
            <person name="Fuchs J."/>
            <person name="Mata-Sucre Y."/>
            <person name="Dias Y."/>
            <person name="Vanzela A.L.L."/>
            <person name="Huettel B."/>
            <person name="Almeida C.C.S."/>
            <person name="Simkova H."/>
            <person name="Souza G."/>
            <person name="Pedrosa-Harand A."/>
            <person name="Macas J."/>
            <person name="Mayer K.F.X."/>
            <person name="Houben A."/>
            <person name="Marques A."/>
        </authorList>
    </citation>
    <scope>NUCLEOTIDE SEQUENCE</scope>
    <source>
        <strain evidence="2">RhyBre1mFocal</strain>
    </source>
</reference>
<sequence length="261" mass="26987">MRIALAQVTTTPEPQANLRLVEEHVARAARDEAEVVVLPEATMRCFGGGRLDEVAESLDGPWADAVAATAVDQGVWVVAGMFTPADGGRVSNTLLVAGPGGERASYDKVHLYDAYGFRESDTVAPGSSPVTIELAGTRVGLATCYDVRFPGLFTALAREGAQVVLLPASWGAGPTKVEQWRTLVRARALDATVFVAAAGQAPPPGAQGSAPTGVGHSMVVGPTGQVLGELGERPGLLVLDVDPGEVASARTSLPVLDNARL</sequence>
<dbReference type="PANTHER" id="PTHR23088:SF27">
    <property type="entry name" value="DEAMINATED GLUTATHIONE AMIDASE"/>
    <property type="match status" value="1"/>
</dbReference>
<feature type="domain" description="CN hydrolase" evidence="1">
    <location>
        <begin position="1"/>
        <end position="243"/>
    </location>
</feature>
<dbReference type="AlphaFoldDB" id="A0A9P9Z930"/>
<dbReference type="PANTHER" id="PTHR23088">
    <property type="entry name" value="NITRILASE-RELATED"/>
    <property type="match status" value="1"/>
</dbReference>
<dbReference type="Gene3D" id="3.60.110.10">
    <property type="entry name" value="Carbon-nitrogen hydrolase"/>
    <property type="match status" value="1"/>
</dbReference>
<dbReference type="Proteomes" id="UP001151287">
    <property type="component" value="Unassembled WGS sequence"/>
</dbReference>
<dbReference type="InterPro" id="IPR001110">
    <property type="entry name" value="UPF0012_CS"/>
</dbReference>
<evidence type="ECO:0000259" key="1">
    <source>
        <dbReference type="PROSITE" id="PS50263"/>
    </source>
</evidence>